<reference evidence="7" key="1">
    <citation type="journal article" date="2023" name="Nat. Commun.">
        <title>Diploid and tetraploid genomes of Acorus and the evolution of monocots.</title>
        <authorList>
            <person name="Ma L."/>
            <person name="Liu K.W."/>
            <person name="Li Z."/>
            <person name="Hsiao Y.Y."/>
            <person name="Qi Y."/>
            <person name="Fu T."/>
            <person name="Tang G.D."/>
            <person name="Zhang D."/>
            <person name="Sun W.H."/>
            <person name="Liu D.K."/>
            <person name="Li Y."/>
            <person name="Chen G.Z."/>
            <person name="Liu X.D."/>
            <person name="Liao X.Y."/>
            <person name="Jiang Y.T."/>
            <person name="Yu X."/>
            <person name="Hao Y."/>
            <person name="Huang J."/>
            <person name="Zhao X.W."/>
            <person name="Ke S."/>
            <person name="Chen Y.Y."/>
            <person name="Wu W.L."/>
            <person name="Hsu J.L."/>
            <person name="Lin Y.F."/>
            <person name="Huang M.D."/>
            <person name="Li C.Y."/>
            <person name="Huang L."/>
            <person name="Wang Z.W."/>
            <person name="Zhao X."/>
            <person name="Zhong W.Y."/>
            <person name="Peng D.H."/>
            <person name="Ahmad S."/>
            <person name="Lan S."/>
            <person name="Zhang J.S."/>
            <person name="Tsai W.C."/>
            <person name="Van de Peer Y."/>
            <person name="Liu Z.J."/>
        </authorList>
    </citation>
    <scope>NUCLEOTIDE SEQUENCE</scope>
    <source>
        <strain evidence="7">SCP</strain>
    </source>
</reference>
<evidence type="ECO:0000313" key="8">
    <source>
        <dbReference type="Proteomes" id="UP001179952"/>
    </source>
</evidence>
<dbReference type="InterPro" id="IPR000206">
    <property type="entry name" value="Ribosomal_bL12"/>
</dbReference>
<proteinExistence type="inferred from homology"/>
<dbReference type="GO" id="GO:0005840">
    <property type="term" value="C:ribosome"/>
    <property type="evidence" value="ECO:0007669"/>
    <property type="project" value="UniProtKB-KW"/>
</dbReference>
<dbReference type="Pfam" id="PF16320">
    <property type="entry name" value="Ribosomal_L12_N"/>
    <property type="match status" value="1"/>
</dbReference>
<evidence type="ECO:0000256" key="1">
    <source>
        <dbReference type="ARBA" id="ARBA00007197"/>
    </source>
</evidence>
<feature type="domain" description="Large ribosomal subunit protein bL12 C-terminal" evidence="5">
    <location>
        <begin position="128"/>
        <end position="171"/>
    </location>
</feature>
<dbReference type="Gene3D" id="3.30.1390.10">
    <property type="match status" value="1"/>
</dbReference>
<name>A0AAV9B220_ACOGR</name>
<evidence type="ECO:0000256" key="4">
    <source>
        <dbReference type="SAM" id="MobiDB-lite"/>
    </source>
</evidence>
<dbReference type="InterPro" id="IPR013823">
    <property type="entry name" value="Ribosomal_bL12_C"/>
</dbReference>
<dbReference type="GO" id="GO:1990904">
    <property type="term" value="C:ribonucleoprotein complex"/>
    <property type="evidence" value="ECO:0007669"/>
    <property type="project" value="UniProtKB-KW"/>
</dbReference>
<dbReference type="Proteomes" id="UP001179952">
    <property type="component" value="Unassembled WGS sequence"/>
</dbReference>
<feature type="region of interest" description="Disordered" evidence="4">
    <location>
        <begin position="18"/>
        <end position="56"/>
    </location>
</feature>
<organism evidence="7 8">
    <name type="scientific">Acorus gramineus</name>
    <name type="common">Dwarf sweet flag</name>
    <dbReference type="NCBI Taxonomy" id="55184"/>
    <lineage>
        <taxon>Eukaryota</taxon>
        <taxon>Viridiplantae</taxon>
        <taxon>Streptophyta</taxon>
        <taxon>Embryophyta</taxon>
        <taxon>Tracheophyta</taxon>
        <taxon>Spermatophyta</taxon>
        <taxon>Magnoliopsida</taxon>
        <taxon>Liliopsida</taxon>
        <taxon>Acoraceae</taxon>
        <taxon>Acorus</taxon>
    </lineage>
</organism>
<evidence type="ECO:0008006" key="9">
    <source>
        <dbReference type="Google" id="ProtNLM"/>
    </source>
</evidence>
<dbReference type="AlphaFoldDB" id="A0AAV9B220"/>
<feature type="compositionally biased region" description="Low complexity" evidence="4">
    <location>
        <begin position="33"/>
        <end position="43"/>
    </location>
</feature>
<dbReference type="CDD" id="cd00387">
    <property type="entry name" value="Ribosomal_L7_L12"/>
    <property type="match status" value="1"/>
</dbReference>
<dbReference type="InterPro" id="IPR036235">
    <property type="entry name" value="Ribosomal_bL12_oligo_N_sf"/>
</dbReference>
<evidence type="ECO:0000313" key="7">
    <source>
        <dbReference type="EMBL" id="KAK1270541.1"/>
    </source>
</evidence>
<dbReference type="PANTHER" id="PTHR45987">
    <property type="entry name" value="39S RIBOSOMAL PROTEIN L12"/>
    <property type="match status" value="1"/>
</dbReference>
<evidence type="ECO:0000259" key="6">
    <source>
        <dbReference type="Pfam" id="PF16320"/>
    </source>
</evidence>
<dbReference type="GO" id="GO:0003729">
    <property type="term" value="F:mRNA binding"/>
    <property type="evidence" value="ECO:0007669"/>
    <property type="project" value="TreeGrafter"/>
</dbReference>
<comment type="caution">
    <text evidence="7">The sequence shown here is derived from an EMBL/GenBank/DDBJ whole genome shotgun (WGS) entry which is preliminary data.</text>
</comment>
<reference evidence="7" key="2">
    <citation type="submission" date="2023-06" db="EMBL/GenBank/DDBJ databases">
        <authorList>
            <person name="Ma L."/>
            <person name="Liu K.-W."/>
            <person name="Li Z."/>
            <person name="Hsiao Y.-Y."/>
            <person name="Qi Y."/>
            <person name="Fu T."/>
            <person name="Tang G."/>
            <person name="Zhang D."/>
            <person name="Sun W.-H."/>
            <person name="Liu D.-K."/>
            <person name="Li Y."/>
            <person name="Chen G.-Z."/>
            <person name="Liu X.-D."/>
            <person name="Liao X.-Y."/>
            <person name="Jiang Y.-T."/>
            <person name="Yu X."/>
            <person name="Hao Y."/>
            <person name="Huang J."/>
            <person name="Zhao X.-W."/>
            <person name="Ke S."/>
            <person name="Chen Y.-Y."/>
            <person name="Wu W.-L."/>
            <person name="Hsu J.-L."/>
            <person name="Lin Y.-F."/>
            <person name="Huang M.-D."/>
            <person name="Li C.-Y."/>
            <person name="Huang L."/>
            <person name="Wang Z.-W."/>
            <person name="Zhao X."/>
            <person name="Zhong W.-Y."/>
            <person name="Peng D.-H."/>
            <person name="Ahmad S."/>
            <person name="Lan S."/>
            <person name="Zhang J.-S."/>
            <person name="Tsai W.-C."/>
            <person name="Van De Peer Y."/>
            <person name="Liu Z.-J."/>
        </authorList>
    </citation>
    <scope>NUCLEOTIDE SEQUENCE</scope>
    <source>
        <strain evidence="7">SCP</strain>
        <tissue evidence="7">Leaves</tissue>
    </source>
</reference>
<keyword evidence="2" id="KW-0689">Ribosomal protein</keyword>
<dbReference type="GO" id="GO:0005737">
    <property type="term" value="C:cytoplasm"/>
    <property type="evidence" value="ECO:0007669"/>
    <property type="project" value="UniProtKB-ARBA"/>
</dbReference>
<dbReference type="SUPFAM" id="SSF48300">
    <property type="entry name" value="Ribosomal protein L7/12, oligomerisation (N-terminal) domain"/>
    <property type="match status" value="1"/>
</dbReference>
<dbReference type="SUPFAM" id="SSF54736">
    <property type="entry name" value="ClpS-like"/>
    <property type="match status" value="1"/>
</dbReference>
<dbReference type="Gene3D" id="1.20.5.710">
    <property type="entry name" value="Single helix bin"/>
    <property type="match status" value="1"/>
</dbReference>
<dbReference type="InterPro" id="IPR014719">
    <property type="entry name" value="Ribosomal_bL12_C/ClpS-like"/>
</dbReference>
<comment type="similarity">
    <text evidence="1">Belongs to the bacterial ribosomal protein bL12 family.</text>
</comment>
<protein>
    <recommendedName>
        <fullName evidence="9">Mitochondrial ribosomal protein L12</fullName>
    </recommendedName>
</protein>
<gene>
    <name evidence="7" type="ORF">QJS04_geneDACA013105</name>
</gene>
<keyword evidence="8" id="KW-1185">Reference proteome</keyword>
<keyword evidence="3" id="KW-0687">Ribonucleoprotein</keyword>
<accession>A0AAV9B220</accession>
<sequence>MRASRRAISTISSLLLQNPKIPSPNLTKPYLRPFSAPAAASESPLPPPPPPPRPTPAVSAIVDEISDLTLMEVTDLADLLRHKLDVKDLPVMAVMMPGMGVPGPMGGGRGGGGVEDVKAEKEEEKTAFDVKLEGFDAAAKIKVIKEVRAFTGLGLKEAKEMVEGAPAVVKIGEVEGDRGEGRLGMSELN</sequence>
<dbReference type="InterPro" id="IPR008932">
    <property type="entry name" value="Ribosomal_bL12_oligo"/>
</dbReference>
<dbReference type="Pfam" id="PF00542">
    <property type="entry name" value="Ribosomal_L12"/>
    <property type="match status" value="1"/>
</dbReference>
<evidence type="ECO:0000259" key="5">
    <source>
        <dbReference type="Pfam" id="PF00542"/>
    </source>
</evidence>
<feature type="domain" description="Large ribosomal subunit protein bL12 oligomerization" evidence="6">
    <location>
        <begin position="59"/>
        <end position="99"/>
    </location>
</feature>
<dbReference type="GO" id="GO:0003735">
    <property type="term" value="F:structural constituent of ribosome"/>
    <property type="evidence" value="ECO:0007669"/>
    <property type="project" value="InterPro"/>
</dbReference>
<dbReference type="EMBL" id="JAUJYN010000005">
    <property type="protein sequence ID" value="KAK1270541.1"/>
    <property type="molecule type" value="Genomic_DNA"/>
</dbReference>
<dbReference type="PANTHER" id="PTHR45987:SF4">
    <property type="entry name" value="LARGE RIBOSOMAL SUBUNIT PROTEIN BL12M"/>
    <property type="match status" value="1"/>
</dbReference>
<feature type="compositionally biased region" description="Pro residues" evidence="4">
    <location>
        <begin position="44"/>
        <end position="55"/>
    </location>
</feature>
<evidence type="ECO:0000256" key="3">
    <source>
        <dbReference type="ARBA" id="ARBA00023274"/>
    </source>
</evidence>
<evidence type="ECO:0000256" key="2">
    <source>
        <dbReference type="ARBA" id="ARBA00022980"/>
    </source>
</evidence>
<dbReference type="GO" id="GO:0006412">
    <property type="term" value="P:translation"/>
    <property type="evidence" value="ECO:0007669"/>
    <property type="project" value="InterPro"/>
</dbReference>